<sequence>MYKWHVHSAIGRGRPLASDFARVTDGIAASLRQFSLSASMSAEDNDGPRISRTQRSAEAFKEVSSLAPTPARGIDARSLAAKPPPTFTIRRVDNTHDYGGGRGGFAPRGRGPPGAHGGGFRGRGGARGRGARGRGRGARRGGPKEKRAPREKVDADAFIPESYSEEELAYLAMRDGGFPANYIPETSKESLAKYGPAVMSSPRGIHESIVNRMMVATDNKDPSFQHGSFHLARMEEGLGTLFEDAEQKRLTEDLQGSRKFMSLSENAKSDIMRQWVAGQYRAPGTPEAGNVLGLARQMVRRNETYLPDDAGKFERKLRSLLPQHMLPSIQKAPRKPKATL</sequence>
<dbReference type="EMBL" id="FJOG01000006">
    <property type="protein sequence ID" value="CZR55305.1"/>
    <property type="molecule type" value="Genomic_DNA"/>
</dbReference>
<accession>A0A1L7WRC5</accession>
<feature type="compositionally biased region" description="Basic and acidic residues" evidence="1">
    <location>
        <begin position="142"/>
        <end position="152"/>
    </location>
</feature>
<dbReference type="STRING" id="576137.A0A1L7WRC5"/>
<dbReference type="AlphaFoldDB" id="A0A1L7WRC5"/>
<feature type="compositionally biased region" description="Gly residues" evidence="1">
    <location>
        <begin position="98"/>
        <end position="123"/>
    </location>
</feature>
<proteinExistence type="predicted"/>
<organism evidence="2 3">
    <name type="scientific">Phialocephala subalpina</name>
    <dbReference type="NCBI Taxonomy" id="576137"/>
    <lineage>
        <taxon>Eukaryota</taxon>
        <taxon>Fungi</taxon>
        <taxon>Dikarya</taxon>
        <taxon>Ascomycota</taxon>
        <taxon>Pezizomycotina</taxon>
        <taxon>Leotiomycetes</taxon>
        <taxon>Helotiales</taxon>
        <taxon>Mollisiaceae</taxon>
        <taxon>Phialocephala</taxon>
        <taxon>Phialocephala fortinii species complex</taxon>
    </lineage>
</organism>
<dbReference type="OrthoDB" id="5365739at2759"/>
<gene>
    <name evidence="2" type="ORF">PAC_05192</name>
</gene>
<feature type="region of interest" description="Disordered" evidence="1">
    <location>
        <begin position="86"/>
        <end position="152"/>
    </location>
</feature>
<dbReference type="Proteomes" id="UP000184330">
    <property type="component" value="Unassembled WGS sequence"/>
</dbReference>
<reference evidence="2 3" key="1">
    <citation type="submission" date="2016-03" db="EMBL/GenBank/DDBJ databases">
        <authorList>
            <person name="Ploux O."/>
        </authorList>
    </citation>
    <scope>NUCLEOTIDE SEQUENCE [LARGE SCALE GENOMIC DNA]</scope>
    <source>
        <strain evidence="2 3">UAMH 11012</strain>
    </source>
</reference>
<name>A0A1L7WRC5_9HELO</name>
<protein>
    <submittedName>
        <fullName evidence="2">Uncharacterized protein</fullName>
    </submittedName>
</protein>
<evidence type="ECO:0000256" key="1">
    <source>
        <dbReference type="SAM" id="MobiDB-lite"/>
    </source>
</evidence>
<keyword evidence="3" id="KW-1185">Reference proteome</keyword>
<feature type="compositionally biased region" description="Basic residues" evidence="1">
    <location>
        <begin position="124"/>
        <end position="141"/>
    </location>
</feature>
<evidence type="ECO:0000313" key="2">
    <source>
        <dbReference type="EMBL" id="CZR55305.1"/>
    </source>
</evidence>
<evidence type="ECO:0000313" key="3">
    <source>
        <dbReference type="Proteomes" id="UP000184330"/>
    </source>
</evidence>